<sequence length="60" mass="6438">MPASTFVITWRASTLPTLVIVTTHDQFITPDLQHRRAAAIAGARTVEIDLAHARGNPSSG</sequence>
<evidence type="ECO:0008006" key="3">
    <source>
        <dbReference type="Google" id="ProtNLM"/>
    </source>
</evidence>
<dbReference type="EMBL" id="BAABJO010000054">
    <property type="protein sequence ID" value="GAA5141575.1"/>
    <property type="molecule type" value="Genomic_DNA"/>
</dbReference>
<gene>
    <name evidence="1" type="ORF">GCM10023320_80740</name>
</gene>
<evidence type="ECO:0000313" key="2">
    <source>
        <dbReference type="Proteomes" id="UP001500804"/>
    </source>
</evidence>
<organism evidence="1 2">
    <name type="scientific">Pseudonocardia adelaidensis</name>
    <dbReference type="NCBI Taxonomy" id="648754"/>
    <lineage>
        <taxon>Bacteria</taxon>
        <taxon>Bacillati</taxon>
        <taxon>Actinomycetota</taxon>
        <taxon>Actinomycetes</taxon>
        <taxon>Pseudonocardiales</taxon>
        <taxon>Pseudonocardiaceae</taxon>
        <taxon>Pseudonocardia</taxon>
    </lineage>
</organism>
<name>A0ABP9PBA4_9PSEU</name>
<accession>A0ABP9PBA4</accession>
<dbReference type="InterPro" id="IPR029058">
    <property type="entry name" value="AB_hydrolase_fold"/>
</dbReference>
<reference evidence="2" key="1">
    <citation type="journal article" date="2019" name="Int. J. Syst. Evol. Microbiol.">
        <title>The Global Catalogue of Microorganisms (GCM) 10K type strain sequencing project: providing services to taxonomists for standard genome sequencing and annotation.</title>
        <authorList>
            <consortium name="The Broad Institute Genomics Platform"/>
            <consortium name="The Broad Institute Genome Sequencing Center for Infectious Disease"/>
            <person name="Wu L."/>
            <person name="Ma J."/>
        </authorList>
    </citation>
    <scope>NUCLEOTIDE SEQUENCE [LARGE SCALE GENOMIC DNA]</scope>
    <source>
        <strain evidence="2">JCM 18302</strain>
    </source>
</reference>
<dbReference type="Gene3D" id="3.40.50.1820">
    <property type="entry name" value="alpha/beta hydrolase"/>
    <property type="match status" value="1"/>
</dbReference>
<dbReference type="Proteomes" id="UP001500804">
    <property type="component" value="Unassembled WGS sequence"/>
</dbReference>
<protein>
    <recommendedName>
        <fullName evidence="3">Alpha/beta hydrolase family protein</fullName>
    </recommendedName>
</protein>
<evidence type="ECO:0000313" key="1">
    <source>
        <dbReference type="EMBL" id="GAA5141575.1"/>
    </source>
</evidence>
<dbReference type="SUPFAM" id="SSF53474">
    <property type="entry name" value="alpha/beta-Hydrolases"/>
    <property type="match status" value="1"/>
</dbReference>
<keyword evidence="2" id="KW-1185">Reference proteome</keyword>
<proteinExistence type="predicted"/>
<comment type="caution">
    <text evidence="1">The sequence shown here is derived from an EMBL/GenBank/DDBJ whole genome shotgun (WGS) entry which is preliminary data.</text>
</comment>